<dbReference type="RefSeq" id="XP_016991912.1">
    <property type="nucleotide sequence ID" value="XM_017136423.1"/>
</dbReference>
<dbReference type="SMART" id="SM00034">
    <property type="entry name" value="CLECT"/>
    <property type="match status" value="1"/>
</dbReference>
<dbReference type="AlphaFoldDB" id="A0A6P4FQB3"/>
<gene>
    <name evidence="2" type="primary">LOC108053708</name>
</gene>
<organism evidence="2">
    <name type="scientific">Drosophila rhopaloa</name>
    <name type="common">Fruit fly</name>
    <dbReference type="NCBI Taxonomy" id="1041015"/>
    <lineage>
        <taxon>Eukaryota</taxon>
        <taxon>Metazoa</taxon>
        <taxon>Ecdysozoa</taxon>
        <taxon>Arthropoda</taxon>
        <taxon>Hexapoda</taxon>
        <taxon>Insecta</taxon>
        <taxon>Pterygota</taxon>
        <taxon>Neoptera</taxon>
        <taxon>Endopterygota</taxon>
        <taxon>Diptera</taxon>
        <taxon>Brachycera</taxon>
        <taxon>Muscomorpha</taxon>
        <taxon>Ephydroidea</taxon>
        <taxon>Drosophilidae</taxon>
        <taxon>Drosophila</taxon>
        <taxon>Sophophora</taxon>
    </lineage>
</organism>
<feature type="domain" description="C-type lectin" evidence="1">
    <location>
        <begin position="55"/>
        <end position="169"/>
    </location>
</feature>
<dbReference type="Pfam" id="PF00059">
    <property type="entry name" value="Lectin_C"/>
    <property type="match status" value="1"/>
</dbReference>
<sequence length="172" mass="19539">AKLEKLLDQEEAASRNTNPLDLRTKLERIENQLEALQKSLSNKTKAGIPPLFKRIGSRLIYVEHEIEKSWNEAEETCRRMGGHLATIQDESDFTAIKGELKIYEHYWLGITDVAKNGEFISVASGKPAPFIKLRARSLSYYRLYNGCVEIFHGEMLKTSCSLPVYFICEAVG</sequence>
<dbReference type="InterPro" id="IPR001304">
    <property type="entry name" value="C-type_lectin-like"/>
</dbReference>
<dbReference type="SUPFAM" id="SSF56436">
    <property type="entry name" value="C-type lectin-like"/>
    <property type="match status" value="1"/>
</dbReference>
<accession>A0A6P4FQB3</accession>
<dbReference type="Gene3D" id="3.10.100.10">
    <property type="entry name" value="Mannose-Binding Protein A, subunit A"/>
    <property type="match status" value="1"/>
</dbReference>
<reference evidence="2" key="1">
    <citation type="submission" date="2025-08" db="UniProtKB">
        <authorList>
            <consortium name="RefSeq"/>
        </authorList>
    </citation>
    <scope>IDENTIFICATION</scope>
</reference>
<name>A0A6P4FQB3_DRORH</name>
<dbReference type="PROSITE" id="PS50041">
    <property type="entry name" value="C_TYPE_LECTIN_2"/>
    <property type="match status" value="1"/>
</dbReference>
<dbReference type="CDD" id="cd00037">
    <property type="entry name" value="CLECT"/>
    <property type="match status" value="1"/>
</dbReference>
<protein>
    <submittedName>
        <fullName evidence="2">Accessory gland protein Acp29AB-like</fullName>
    </submittedName>
</protein>
<dbReference type="InterPro" id="IPR016186">
    <property type="entry name" value="C-type_lectin-like/link_sf"/>
</dbReference>
<proteinExistence type="predicted"/>
<evidence type="ECO:0000313" key="2">
    <source>
        <dbReference type="RefSeq" id="XP_016991912.1"/>
    </source>
</evidence>
<evidence type="ECO:0000259" key="1">
    <source>
        <dbReference type="PROSITE" id="PS50041"/>
    </source>
</evidence>
<dbReference type="OrthoDB" id="7950296at2759"/>
<dbReference type="InterPro" id="IPR016187">
    <property type="entry name" value="CTDL_fold"/>
</dbReference>
<feature type="non-terminal residue" evidence="2">
    <location>
        <position position="1"/>
    </location>
</feature>